<protein>
    <submittedName>
        <fullName evidence="6">Helix-turn-helix transcriptional regulator</fullName>
    </submittedName>
</protein>
<organism evidence="6 7">
    <name type="scientific">Arenimonas fontis</name>
    <dbReference type="NCBI Taxonomy" id="2608255"/>
    <lineage>
        <taxon>Bacteria</taxon>
        <taxon>Pseudomonadati</taxon>
        <taxon>Pseudomonadota</taxon>
        <taxon>Gammaproteobacteria</taxon>
        <taxon>Lysobacterales</taxon>
        <taxon>Lysobacteraceae</taxon>
        <taxon>Arenimonas</taxon>
    </lineage>
</organism>
<gene>
    <name evidence="6" type="ORF">F0415_07715</name>
</gene>
<dbReference type="GO" id="GO:0003677">
    <property type="term" value="F:DNA binding"/>
    <property type="evidence" value="ECO:0007669"/>
    <property type="project" value="UniProtKB-KW"/>
</dbReference>
<evidence type="ECO:0000256" key="1">
    <source>
        <dbReference type="ARBA" id="ARBA00023015"/>
    </source>
</evidence>
<dbReference type="CDD" id="cd00090">
    <property type="entry name" value="HTH_ARSR"/>
    <property type="match status" value="1"/>
</dbReference>
<keyword evidence="2" id="KW-0238">DNA-binding</keyword>
<dbReference type="InterPro" id="IPR001845">
    <property type="entry name" value="HTH_ArsR_DNA-bd_dom"/>
</dbReference>
<evidence type="ECO:0000313" key="7">
    <source>
        <dbReference type="Proteomes" id="UP000322165"/>
    </source>
</evidence>
<keyword evidence="4" id="KW-0732">Signal</keyword>
<dbReference type="Proteomes" id="UP000322165">
    <property type="component" value="Unassembled WGS sequence"/>
</dbReference>
<dbReference type="PRINTS" id="PR00778">
    <property type="entry name" value="HTHARSR"/>
</dbReference>
<dbReference type="EMBL" id="VUOD01000005">
    <property type="protein sequence ID" value="KAA2284582.1"/>
    <property type="molecule type" value="Genomic_DNA"/>
</dbReference>
<feature type="domain" description="HTH arsR-type" evidence="5">
    <location>
        <begin position="10"/>
        <end position="105"/>
    </location>
</feature>
<dbReference type="SMART" id="SM00418">
    <property type="entry name" value="HTH_ARSR"/>
    <property type="match status" value="1"/>
</dbReference>
<keyword evidence="7" id="KW-1185">Reference proteome</keyword>
<comment type="caution">
    <text evidence="6">The sequence shown here is derived from an EMBL/GenBank/DDBJ whole genome shotgun (WGS) entry which is preliminary data.</text>
</comment>
<dbReference type="AlphaFoldDB" id="A0A5B2ZBR1"/>
<dbReference type="RefSeq" id="WP_149860638.1">
    <property type="nucleotide sequence ID" value="NZ_VUOD01000005.1"/>
</dbReference>
<proteinExistence type="predicted"/>
<dbReference type="SUPFAM" id="SSF46785">
    <property type="entry name" value="Winged helix' DNA-binding domain"/>
    <property type="match status" value="1"/>
</dbReference>
<dbReference type="GO" id="GO:0003700">
    <property type="term" value="F:DNA-binding transcription factor activity"/>
    <property type="evidence" value="ECO:0007669"/>
    <property type="project" value="InterPro"/>
</dbReference>
<evidence type="ECO:0000256" key="3">
    <source>
        <dbReference type="ARBA" id="ARBA00023163"/>
    </source>
</evidence>
<dbReference type="InterPro" id="IPR036390">
    <property type="entry name" value="WH_DNA-bd_sf"/>
</dbReference>
<keyword evidence="1" id="KW-0805">Transcription regulation</keyword>
<dbReference type="InterPro" id="IPR011991">
    <property type="entry name" value="ArsR-like_HTH"/>
</dbReference>
<dbReference type="PANTHER" id="PTHR33154">
    <property type="entry name" value="TRANSCRIPTIONAL REGULATOR, ARSR FAMILY"/>
    <property type="match status" value="1"/>
</dbReference>
<dbReference type="PROSITE" id="PS50987">
    <property type="entry name" value="HTH_ARSR_2"/>
    <property type="match status" value="1"/>
</dbReference>
<evidence type="ECO:0000259" key="5">
    <source>
        <dbReference type="PROSITE" id="PS50987"/>
    </source>
</evidence>
<sequence>MGRARPRRRRAGGTLLAAAPAFAALGEPVRLHLVGRLCREGPLPVLRLAEDLPISRQAVSKHLDALAEAGLVVGERRGRERIWRLRPERLDEVRRHLDAIAAQWDQALARLRGLVEED</sequence>
<feature type="chain" id="PRO_5023090663" evidence="4">
    <location>
        <begin position="24"/>
        <end position="118"/>
    </location>
</feature>
<evidence type="ECO:0000256" key="2">
    <source>
        <dbReference type="ARBA" id="ARBA00023125"/>
    </source>
</evidence>
<accession>A0A5B2ZBR1</accession>
<dbReference type="Pfam" id="PF12840">
    <property type="entry name" value="HTH_20"/>
    <property type="match status" value="1"/>
</dbReference>
<dbReference type="NCBIfam" id="NF033788">
    <property type="entry name" value="HTH_metalloreg"/>
    <property type="match status" value="1"/>
</dbReference>
<evidence type="ECO:0000313" key="6">
    <source>
        <dbReference type="EMBL" id="KAA2284582.1"/>
    </source>
</evidence>
<name>A0A5B2ZBR1_9GAMM</name>
<reference evidence="6 7" key="1">
    <citation type="submission" date="2019-09" db="EMBL/GenBank/DDBJ databases">
        <title>Arenimonas chukotkensis sp. nov., a bacterium isolated from Chukotka hot spring, Arctic region, Russia.</title>
        <authorList>
            <person name="Zayulina K.S."/>
            <person name="Prokofeva M.I."/>
            <person name="Elcheninov A.G."/>
            <person name="Novikov A."/>
            <person name="Kochetkova T.V."/>
            <person name="Kublanov I.V."/>
        </authorList>
    </citation>
    <scope>NUCLEOTIDE SEQUENCE [LARGE SCALE GENOMIC DNA]</scope>
    <source>
        <strain evidence="6 7">3729k</strain>
    </source>
</reference>
<feature type="signal peptide" evidence="4">
    <location>
        <begin position="1"/>
        <end position="23"/>
    </location>
</feature>
<dbReference type="InterPro" id="IPR036388">
    <property type="entry name" value="WH-like_DNA-bd_sf"/>
</dbReference>
<reference evidence="6 7" key="2">
    <citation type="submission" date="2019-09" db="EMBL/GenBank/DDBJ databases">
        <authorList>
            <person name="Mazur A."/>
        </authorList>
    </citation>
    <scope>NUCLEOTIDE SEQUENCE [LARGE SCALE GENOMIC DNA]</scope>
    <source>
        <strain evidence="6 7">3729k</strain>
    </source>
</reference>
<dbReference type="PANTHER" id="PTHR33154:SF33">
    <property type="entry name" value="TRANSCRIPTIONAL REPRESSOR SDPR"/>
    <property type="match status" value="1"/>
</dbReference>
<dbReference type="InterPro" id="IPR051081">
    <property type="entry name" value="HTH_MetalResp_TranReg"/>
</dbReference>
<dbReference type="Gene3D" id="1.10.10.10">
    <property type="entry name" value="Winged helix-like DNA-binding domain superfamily/Winged helix DNA-binding domain"/>
    <property type="match status" value="1"/>
</dbReference>
<evidence type="ECO:0000256" key="4">
    <source>
        <dbReference type="SAM" id="SignalP"/>
    </source>
</evidence>
<keyword evidence="3" id="KW-0804">Transcription</keyword>